<dbReference type="PANTHER" id="PTHR13318">
    <property type="entry name" value="PARTNER OF PAIRED, ISOFORM B-RELATED"/>
    <property type="match status" value="1"/>
</dbReference>
<dbReference type="EMBL" id="JBEAFC010000009">
    <property type="protein sequence ID" value="KAL1541049.1"/>
    <property type="molecule type" value="Genomic_DNA"/>
</dbReference>
<proteinExistence type="predicted"/>
<reference evidence="2 3" key="1">
    <citation type="submission" date="2024-06" db="EMBL/GenBank/DDBJ databases">
        <title>A chromosome level genome sequence of Diviner's sage (Salvia divinorum).</title>
        <authorList>
            <person name="Ford S.A."/>
            <person name="Ro D.-K."/>
            <person name="Ness R.W."/>
            <person name="Phillips M.A."/>
        </authorList>
    </citation>
    <scope>NUCLEOTIDE SEQUENCE [LARGE SCALE GENOMIC DNA]</scope>
    <source>
        <strain evidence="2">SAF-2024a</strain>
        <tissue evidence="2">Leaf</tissue>
    </source>
</reference>
<dbReference type="Proteomes" id="UP001567538">
    <property type="component" value="Unassembled WGS sequence"/>
</dbReference>
<evidence type="ECO:0000313" key="2">
    <source>
        <dbReference type="EMBL" id="KAL1541049.1"/>
    </source>
</evidence>
<dbReference type="FunFam" id="3.80.10.10:FF:000276">
    <property type="entry name" value="F-box/LRR-repeat protein 3"/>
    <property type="match status" value="1"/>
</dbReference>
<gene>
    <name evidence="2" type="ORF">AAHA92_25314</name>
</gene>
<dbReference type="Pfam" id="PF13516">
    <property type="entry name" value="LRR_6"/>
    <property type="match status" value="2"/>
</dbReference>
<keyword evidence="3" id="KW-1185">Reference proteome</keyword>
<dbReference type="SUPFAM" id="SSF52047">
    <property type="entry name" value="RNI-like"/>
    <property type="match status" value="2"/>
</dbReference>
<dbReference type="SMART" id="SM00367">
    <property type="entry name" value="LRR_CC"/>
    <property type="match status" value="15"/>
</dbReference>
<feature type="domain" description="F-box/LRR-repeat protein 15-like leucin rich repeat" evidence="1">
    <location>
        <begin position="93"/>
        <end position="288"/>
    </location>
</feature>
<dbReference type="AlphaFoldDB" id="A0ABD1GAF9"/>
<comment type="caution">
    <text evidence="2">The sequence shown here is derived from an EMBL/GenBank/DDBJ whole genome shotgun (WGS) entry which is preliminary data.</text>
</comment>
<evidence type="ECO:0000313" key="3">
    <source>
        <dbReference type="Proteomes" id="UP001567538"/>
    </source>
</evidence>
<dbReference type="InterPro" id="IPR001611">
    <property type="entry name" value="Leu-rich_rpt"/>
</dbReference>
<feature type="domain" description="F-box/LRR-repeat protein 15-like leucin rich repeat" evidence="1">
    <location>
        <begin position="318"/>
        <end position="523"/>
    </location>
</feature>
<dbReference type="Gene3D" id="3.80.10.10">
    <property type="entry name" value="Ribonuclease Inhibitor"/>
    <property type="match status" value="3"/>
</dbReference>
<accession>A0ABD1GAF9</accession>
<dbReference type="PANTHER" id="PTHR13318:SF37">
    <property type="entry name" value="F-BOX DOMAIN-CONTAINING PROTEIN"/>
    <property type="match status" value="1"/>
</dbReference>
<dbReference type="InterPro" id="IPR006553">
    <property type="entry name" value="Leu-rich_rpt_Cys-con_subtyp"/>
</dbReference>
<dbReference type="InterPro" id="IPR057207">
    <property type="entry name" value="FBXL15_LRR"/>
</dbReference>
<evidence type="ECO:0000259" key="1">
    <source>
        <dbReference type="Pfam" id="PF25372"/>
    </source>
</evidence>
<organism evidence="2 3">
    <name type="scientific">Salvia divinorum</name>
    <name type="common">Maria pastora</name>
    <name type="synonym">Diviner's sage</name>
    <dbReference type="NCBI Taxonomy" id="28513"/>
    <lineage>
        <taxon>Eukaryota</taxon>
        <taxon>Viridiplantae</taxon>
        <taxon>Streptophyta</taxon>
        <taxon>Embryophyta</taxon>
        <taxon>Tracheophyta</taxon>
        <taxon>Spermatophyta</taxon>
        <taxon>Magnoliopsida</taxon>
        <taxon>eudicotyledons</taxon>
        <taxon>Gunneridae</taxon>
        <taxon>Pentapetalae</taxon>
        <taxon>asterids</taxon>
        <taxon>lamiids</taxon>
        <taxon>Lamiales</taxon>
        <taxon>Lamiaceae</taxon>
        <taxon>Nepetoideae</taxon>
        <taxon>Mentheae</taxon>
        <taxon>Salviinae</taxon>
        <taxon>Salvia</taxon>
        <taxon>Salvia subgen. Calosphace</taxon>
    </lineage>
</organism>
<sequence>MQRLQLINNPMESLTEEIIFSILDHLDSDTKSFSATSKSFHSLESRHRKTLKLLHPDSIPAALRRYRHIRRLDFTNCPKADDGVISAAAEAYSGTLRSVDLSRSRLFTHAGLSGLVLTCGGLVELDLSNATELRDAAAAAVAEARNLEKLWMGRCRLVSDIGIGCIAVGCKKLKLVCLRWCVRITDLGVGLLATKCTLLRALDLSYLPITDKGLSPVLQLKNLKELTLVGCPGIDDDSLKHLKQASKSLEVLDVSYCSNVSCTGLASLINDADSLHHLNIAYCFTVTSVLSKCFYKLSELQTIKLDGCFISFALMKSIADCCASLKELSLFKCNGVGDEGLSCIARKHRLLRKLDITCCQEITEASIDTITNSCPHLTSLKMENCSMVSKEAFVLIGTRCQSLEDADFTETEINDEGLEAISRCSKLKNLKLGLCLNITDRGLSYVGSRCQNLTHLDLYRCMEITDIGISAIAIGCPLLEMIDMAYCDKIGDTSLTALARCIQLKKLEIRGCPCLSSLGLSAVSMGCKQLAVLDIKKCYITDDGLISLAQNTQSLKQINISYCPVTDVGLVALASIRRLQNLTVLNAIQLTVDGLVAAILGCKGLMKLKLDTMYKSRIPEGFLSEIEGRGCNIQWRNKAAVLRTDHLFHGKFD</sequence>
<protein>
    <submittedName>
        <fullName evidence="2">F-box/LRR-repeat protein 3-like</fullName>
    </submittedName>
</protein>
<dbReference type="Pfam" id="PF25372">
    <property type="entry name" value="DUF7885"/>
    <property type="match status" value="2"/>
</dbReference>
<name>A0ABD1GAF9_SALDI</name>
<dbReference type="InterPro" id="IPR032675">
    <property type="entry name" value="LRR_dom_sf"/>
</dbReference>